<reference evidence="8 9" key="1">
    <citation type="journal article" date="2013" name="Proc. Natl. Acad. Sci. U.S.A.">
        <title>Fine-scale variation in meiotic recombination in Mimulus inferred from population shotgun sequencing.</title>
        <authorList>
            <person name="Hellsten U."/>
            <person name="Wright K.M."/>
            <person name="Jenkins J."/>
            <person name="Shu S."/>
            <person name="Yuan Y."/>
            <person name="Wessler S.R."/>
            <person name="Schmutz J."/>
            <person name="Willis J.H."/>
            <person name="Rokhsar D.S."/>
        </authorList>
    </citation>
    <scope>NUCLEOTIDE SEQUENCE [LARGE SCALE GENOMIC DNA]</scope>
    <source>
        <strain evidence="9">cv. DUN x IM62</strain>
    </source>
</reference>
<dbReference type="InterPro" id="IPR001611">
    <property type="entry name" value="Leu-rich_rpt"/>
</dbReference>
<gene>
    <name evidence="8" type="ORF">MIMGU_mgv1a024579mg</name>
</gene>
<dbReference type="GO" id="GO:0005886">
    <property type="term" value="C:plasma membrane"/>
    <property type="evidence" value="ECO:0007669"/>
    <property type="project" value="UniProtKB-SubCell"/>
</dbReference>
<protein>
    <recommendedName>
        <fullName evidence="10">Leucine-rich repeat-containing N-terminal plant-type domain-containing protein</fullName>
    </recommendedName>
</protein>
<evidence type="ECO:0000256" key="2">
    <source>
        <dbReference type="ARBA" id="ARBA00022475"/>
    </source>
</evidence>
<dbReference type="SMART" id="SM00369">
    <property type="entry name" value="LRR_TYP"/>
    <property type="match status" value="4"/>
</dbReference>
<evidence type="ECO:0008006" key="10">
    <source>
        <dbReference type="Google" id="ProtNLM"/>
    </source>
</evidence>
<dbReference type="SUPFAM" id="SSF52058">
    <property type="entry name" value="L domain-like"/>
    <property type="match status" value="1"/>
</dbReference>
<dbReference type="GO" id="GO:0051707">
    <property type="term" value="P:response to other organism"/>
    <property type="evidence" value="ECO:0007669"/>
    <property type="project" value="UniProtKB-ARBA"/>
</dbReference>
<dbReference type="FunFam" id="3.80.10.10:FF:000041">
    <property type="entry name" value="LRR receptor-like serine/threonine-protein kinase ERECTA"/>
    <property type="match status" value="1"/>
</dbReference>
<dbReference type="EMBL" id="KI630927">
    <property type="protein sequence ID" value="EYU31618.1"/>
    <property type="molecule type" value="Genomic_DNA"/>
</dbReference>
<dbReference type="PANTHER" id="PTHR48054">
    <property type="entry name" value="RECEPTOR KINASE-LIKE PROTEIN XA21"/>
    <property type="match status" value="1"/>
</dbReference>
<organism evidence="8 9">
    <name type="scientific">Erythranthe guttata</name>
    <name type="common">Yellow monkey flower</name>
    <name type="synonym">Mimulus guttatus</name>
    <dbReference type="NCBI Taxonomy" id="4155"/>
    <lineage>
        <taxon>Eukaryota</taxon>
        <taxon>Viridiplantae</taxon>
        <taxon>Streptophyta</taxon>
        <taxon>Embryophyta</taxon>
        <taxon>Tracheophyta</taxon>
        <taxon>Spermatophyta</taxon>
        <taxon>Magnoliopsida</taxon>
        <taxon>eudicotyledons</taxon>
        <taxon>Gunneridae</taxon>
        <taxon>Pentapetalae</taxon>
        <taxon>asterids</taxon>
        <taxon>lamiids</taxon>
        <taxon>Lamiales</taxon>
        <taxon>Phrymaceae</taxon>
        <taxon>Erythranthe</taxon>
    </lineage>
</organism>
<evidence type="ECO:0000256" key="3">
    <source>
        <dbReference type="ARBA" id="ARBA00022614"/>
    </source>
</evidence>
<keyword evidence="4" id="KW-0732">Signal</keyword>
<dbReference type="InterPro" id="IPR003591">
    <property type="entry name" value="Leu-rich_rpt_typical-subtyp"/>
</dbReference>
<evidence type="ECO:0000256" key="1">
    <source>
        <dbReference type="ARBA" id="ARBA00004236"/>
    </source>
</evidence>
<dbReference type="AlphaFoldDB" id="A0A022QWB6"/>
<dbReference type="STRING" id="4155.A0A022QWB6"/>
<keyword evidence="3" id="KW-0433">Leucine-rich repeat</keyword>
<dbReference type="InterPro" id="IPR032675">
    <property type="entry name" value="LRR_dom_sf"/>
</dbReference>
<feature type="non-terminal residue" evidence="8">
    <location>
        <position position="385"/>
    </location>
</feature>
<sequence>METLSSDQDWRSSYPNPCRPGASSWPGIVCKFTANDTRYSHVTRLDFGTPPNPSCKNSATFPPEIFELPHLESIFIFQCFTRTPTRITFPPPNRALPTPSPLQQLSLRSNSALIGAIPPRLISTLTSLHILTLSQNRLSGRIPTATFPAGSSLVHLDLSYNMLTGPIPSEIGSFQKLVGLDLSYNRLTGEIPSSIGELAVLQKLDLSSNSLGGTIPQSVFNSLESLVFLALSNNRLNIHGAGFGGKKKIGLRNLQYFLMDGNPMFAPLPVEFGQLKKLQELRLSNSGYWGKIPPEYSQLVNLSSLSLQNNRLSGEIPAGFAGLSRIYHMNLSRNLLDGVVPFNSSFLRRLGRNLDLSGNAGLCLTPSAAAAAAEDDGGGGGVGVG</sequence>
<dbReference type="eggNOG" id="KOG0619">
    <property type="taxonomic scope" value="Eukaryota"/>
</dbReference>
<evidence type="ECO:0000256" key="4">
    <source>
        <dbReference type="ARBA" id="ARBA00022729"/>
    </source>
</evidence>
<evidence type="ECO:0000256" key="6">
    <source>
        <dbReference type="ARBA" id="ARBA00023136"/>
    </source>
</evidence>
<dbReference type="Pfam" id="PF00560">
    <property type="entry name" value="LRR_1"/>
    <property type="match status" value="3"/>
</dbReference>
<dbReference type="InterPro" id="IPR052592">
    <property type="entry name" value="LRR-RLK"/>
</dbReference>
<keyword evidence="7" id="KW-0325">Glycoprotein</keyword>
<dbReference type="Proteomes" id="UP000030748">
    <property type="component" value="Unassembled WGS sequence"/>
</dbReference>
<name>A0A022QWB6_ERYGU</name>
<evidence type="ECO:0000256" key="5">
    <source>
        <dbReference type="ARBA" id="ARBA00022737"/>
    </source>
</evidence>
<evidence type="ECO:0000313" key="9">
    <source>
        <dbReference type="Proteomes" id="UP000030748"/>
    </source>
</evidence>
<keyword evidence="6" id="KW-0472">Membrane</keyword>
<evidence type="ECO:0000313" key="8">
    <source>
        <dbReference type="EMBL" id="EYU31618.1"/>
    </source>
</evidence>
<dbReference type="PANTHER" id="PTHR48054:SF64">
    <property type="entry name" value="OS05G0530701 PROTEIN"/>
    <property type="match status" value="1"/>
</dbReference>
<keyword evidence="2" id="KW-1003">Cell membrane</keyword>
<proteinExistence type="predicted"/>
<keyword evidence="9" id="KW-1185">Reference proteome</keyword>
<comment type="subcellular location">
    <subcellularLocation>
        <location evidence="1">Cell membrane</location>
    </subcellularLocation>
</comment>
<keyword evidence="5" id="KW-0677">Repeat</keyword>
<evidence type="ECO:0000256" key="7">
    <source>
        <dbReference type="ARBA" id="ARBA00023180"/>
    </source>
</evidence>
<dbReference type="GO" id="GO:0006952">
    <property type="term" value="P:defense response"/>
    <property type="evidence" value="ECO:0007669"/>
    <property type="project" value="UniProtKB-ARBA"/>
</dbReference>
<dbReference type="PRINTS" id="PR00019">
    <property type="entry name" value="LEURICHRPT"/>
</dbReference>
<dbReference type="FunFam" id="3.80.10.10:FF:000299">
    <property type="entry name" value="Piriformospora indica-insensitive protein 2"/>
    <property type="match status" value="1"/>
</dbReference>
<accession>A0A022QWB6</accession>
<dbReference type="Pfam" id="PF13855">
    <property type="entry name" value="LRR_8"/>
    <property type="match status" value="1"/>
</dbReference>
<dbReference type="Gene3D" id="3.80.10.10">
    <property type="entry name" value="Ribonuclease Inhibitor"/>
    <property type="match status" value="2"/>
</dbReference>